<dbReference type="Gene3D" id="3.30.70.3250">
    <property type="entry name" value="Ribonuclease P, Pop5 subunit"/>
    <property type="match status" value="1"/>
</dbReference>
<dbReference type="OrthoDB" id="24745at2759"/>
<dbReference type="SUPFAM" id="SSF160350">
    <property type="entry name" value="Rnp2-like"/>
    <property type="match status" value="1"/>
</dbReference>
<evidence type="ECO:0000256" key="6">
    <source>
        <dbReference type="ARBA" id="ARBA00022801"/>
    </source>
</evidence>
<evidence type="ECO:0000256" key="4">
    <source>
        <dbReference type="ARBA" id="ARBA00012179"/>
    </source>
</evidence>
<gene>
    <name evidence="11" type="ORF">SPAPADRAFT_140191</name>
</gene>
<comment type="similarity">
    <text evidence="3 10">Belongs to the eukaryotic/archaeal RNase P protein component 2 family.</text>
</comment>
<dbReference type="GO" id="GO:0004526">
    <property type="term" value="F:ribonuclease P activity"/>
    <property type="evidence" value="ECO:0007669"/>
    <property type="project" value="UniProtKB-EC"/>
</dbReference>
<dbReference type="InterPro" id="IPR002759">
    <property type="entry name" value="Pop5/Rpp14/Rnp2-like"/>
</dbReference>
<dbReference type="OMA" id="IVRCPRA"/>
<dbReference type="HAMAP" id="MF_00755">
    <property type="entry name" value="RNase_P_2"/>
    <property type="match status" value="1"/>
</dbReference>
<evidence type="ECO:0000256" key="10">
    <source>
        <dbReference type="PIRNR" id="PIRNR023803"/>
    </source>
</evidence>
<evidence type="ECO:0000256" key="5">
    <source>
        <dbReference type="ARBA" id="ARBA00022694"/>
    </source>
</evidence>
<dbReference type="AlphaFoldDB" id="G3AQG9"/>
<dbReference type="GO" id="GO:0001682">
    <property type="term" value="P:tRNA 5'-leader removal"/>
    <property type="evidence" value="ECO:0007669"/>
    <property type="project" value="EnsemblFungi"/>
</dbReference>
<dbReference type="GO" id="GO:0000172">
    <property type="term" value="C:ribonuclease MRP complex"/>
    <property type="evidence" value="ECO:0007669"/>
    <property type="project" value="EnsemblFungi"/>
</dbReference>
<dbReference type="GO" id="GO:0000447">
    <property type="term" value="P:endonucleolytic cleavage in ITS1 to separate SSU-rRNA from 5.8S rRNA and LSU-rRNA from tricistronic rRNA transcript (SSU-rRNA, 5.8S rRNA, LSU-rRNA)"/>
    <property type="evidence" value="ECO:0007669"/>
    <property type="project" value="EnsemblFungi"/>
</dbReference>
<name>G3AQG9_SPAPN</name>
<evidence type="ECO:0000256" key="9">
    <source>
        <dbReference type="ARBA" id="ARBA00055200"/>
    </source>
</evidence>
<evidence type="ECO:0000256" key="8">
    <source>
        <dbReference type="ARBA" id="ARBA00044198"/>
    </source>
</evidence>
<comment type="subcellular location">
    <subcellularLocation>
        <location evidence="2">Nucleus</location>
    </subcellularLocation>
</comment>
<keyword evidence="5 10" id="KW-0819">tRNA processing</keyword>
<dbReference type="STRING" id="619300.G3AQG9"/>
<dbReference type="PANTHER" id="PTHR15441">
    <property type="entry name" value="RIBONUCLEASE P PROTEIN SUBUNIT P14"/>
    <property type="match status" value="1"/>
</dbReference>
<dbReference type="GeneID" id="18870274"/>
<dbReference type="PIRSF" id="PIRSF023803">
    <property type="entry name" value="Ribonuclease_P_prd"/>
    <property type="match status" value="1"/>
</dbReference>
<dbReference type="GO" id="GO:0005655">
    <property type="term" value="C:nucleolar ribonuclease P complex"/>
    <property type="evidence" value="ECO:0007669"/>
    <property type="project" value="EnsemblFungi"/>
</dbReference>
<evidence type="ECO:0000256" key="2">
    <source>
        <dbReference type="ARBA" id="ARBA00004123"/>
    </source>
</evidence>
<dbReference type="HOGENOM" id="CLU_086710_1_2_1"/>
<dbReference type="GO" id="GO:0000171">
    <property type="term" value="F:ribonuclease MRP activity"/>
    <property type="evidence" value="ECO:0007669"/>
    <property type="project" value="EnsemblFungi"/>
</dbReference>
<keyword evidence="6" id="KW-0378">Hydrolase</keyword>
<dbReference type="InParanoid" id="G3AQG9"/>
<dbReference type="Proteomes" id="UP000000709">
    <property type="component" value="Unassembled WGS sequence"/>
</dbReference>
<reference evidence="11 12" key="1">
    <citation type="journal article" date="2011" name="Proc. Natl. Acad. Sci. U.S.A.">
        <title>Comparative genomics of xylose-fermenting fungi for enhanced biofuel production.</title>
        <authorList>
            <person name="Wohlbach D.J."/>
            <person name="Kuo A."/>
            <person name="Sato T.K."/>
            <person name="Potts K.M."/>
            <person name="Salamov A.A."/>
            <person name="LaButti K.M."/>
            <person name="Sun H."/>
            <person name="Clum A."/>
            <person name="Pangilinan J.L."/>
            <person name="Lindquist E.A."/>
            <person name="Lucas S."/>
            <person name="Lapidus A."/>
            <person name="Jin M."/>
            <person name="Gunawan C."/>
            <person name="Balan V."/>
            <person name="Dale B.E."/>
            <person name="Jeffries T.W."/>
            <person name="Zinkel R."/>
            <person name="Barry K.W."/>
            <person name="Grigoriev I.V."/>
            <person name="Gasch A.P."/>
        </authorList>
    </citation>
    <scope>NUCLEOTIDE SEQUENCE [LARGE SCALE GENOMIC DNA]</scope>
    <source>
        <strain evidence="12">NRRL Y-27907 / 11-Y1</strain>
    </source>
</reference>
<organism evidence="12">
    <name type="scientific">Spathaspora passalidarum (strain NRRL Y-27907 / 11-Y1)</name>
    <dbReference type="NCBI Taxonomy" id="619300"/>
    <lineage>
        <taxon>Eukaryota</taxon>
        <taxon>Fungi</taxon>
        <taxon>Dikarya</taxon>
        <taxon>Ascomycota</taxon>
        <taxon>Saccharomycotina</taxon>
        <taxon>Pichiomycetes</taxon>
        <taxon>Debaryomycetaceae</taxon>
        <taxon>Spathaspora</taxon>
    </lineage>
</organism>
<dbReference type="EMBL" id="GL996503">
    <property type="protein sequence ID" value="EGW31516.1"/>
    <property type="molecule type" value="Genomic_DNA"/>
</dbReference>
<protein>
    <recommendedName>
        <fullName evidence="8 10">Ribonuclease P/MRP protein subunit POP5</fullName>
        <ecNumber evidence="4 10">3.1.26.5</ecNumber>
    </recommendedName>
</protein>
<dbReference type="FunCoup" id="G3AQG9">
    <property type="interactions" value="284"/>
</dbReference>
<dbReference type="InterPro" id="IPR038085">
    <property type="entry name" value="Rnp2-like_sf"/>
</dbReference>
<keyword evidence="12" id="KW-1185">Reference proteome</keyword>
<evidence type="ECO:0000313" key="11">
    <source>
        <dbReference type="EMBL" id="EGW31516.1"/>
    </source>
</evidence>
<dbReference type="eggNOG" id="KOG4639">
    <property type="taxonomic scope" value="Eukaryota"/>
</dbReference>
<sequence>MVRVKQRYILFEILYPPAYDPKHSDEDFTNFSSSERNALLSLHQTSSSDINQKSITNAIRKSLQIHYGDFGGGSAGMLMTVKYFSNKTSTGIVRCGRGHFELIVGALALITRIEGYDVIIRCTHVSGTIKKCEEYSIQKSKQLMHLMSQNGSDLTSWMSDVNHMDINEDDEDS</sequence>
<comment type="catalytic activity">
    <reaction evidence="1 10">
        <text>Endonucleolytic cleavage of RNA, removing 5'-extranucleotides from tRNA precursor.</text>
        <dbReference type="EC" id="3.1.26.5"/>
    </reaction>
</comment>
<accession>G3AQG9</accession>
<dbReference type="GO" id="GO:0000294">
    <property type="term" value="P:nuclear-transcribed mRNA catabolic process, RNase MRP-dependent"/>
    <property type="evidence" value="ECO:0007669"/>
    <property type="project" value="EnsemblFungi"/>
</dbReference>
<dbReference type="Pfam" id="PF01900">
    <property type="entry name" value="RNase_P_Rpp14"/>
    <property type="match status" value="1"/>
</dbReference>
<dbReference type="KEGG" id="spaa:SPAPADRAFT_140191"/>
<dbReference type="GO" id="GO:0033204">
    <property type="term" value="F:ribonuclease P RNA binding"/>
    <property type="evidence" value="ECO:0007669"/>
    <property type="project" value="InterPro"/>
</dbReference>
<dbReference type="PANTHER" id="PTHR15441:SF2">
    <property type="entry name" value="RIBONUCLEASE P_MRP PROTEIN SUBUNIT POP5"/>
    <property type="match status" value="1"/>
</dbReference>
<keyword evidence="7" id="KW-0539">Nucleus</keyword>
<dbReference type="FunFam" id="3.30.70.3250:FF:000004">
    <property type="entry name" value="Ribonuclease P/MRP protein subunit POP5"/>
    <property type="match status" value="1"/>
</dbReference>
<dbReference type="EC" id="3.1.26.5" evidence="4 10"/>
<dbReference type="GO" id="GO:0034965">
    <property type="term" value="P:intronic box C/D snoRNA processing"/>
    <property type="evidence" value="ECO:0007669"/>
    <property type="project" value="EnsemblFungi"/>
</dbReference>
<comment type="function">
    <text evidence="9">Component of ribonuclease P, a protein complex that generates mature tRNA molecules by cleaving their 5'-ends. Also a component of RNase MRP, which cleaves pre-rRNA sequences.</text>
</comment>
<evidence type="ECO:0000313" key="12">
    <source>
        <dbReference type="Proteomes" id="UP000000709"/>
    </source>
</evidence>
<evidence type="ECO:0000256" key="1">
    <source>
        <dbReference type="ARBA" id="ARBA00000928"/>
    </source>
</evidence>
<evidence type="ECO:0000256" key="3">
    <source>
        <dbReference type="ARBA" id="ARBA00010800"/>
    </source>
</evidence>
<dbReference type="RefSeq" id="XP_007376294.1">
    <property type="nucleotide sequence ID" value="XM_007376232.1"/>
</dbReference>
<dbReference type="InterPro" id="IPR016819">
    <property type="entry name" value="RNase_P/MRP_POP5"/>
</dbReference>
<proteinExistence type="inferred from homology"/>
<evidence type="ECO:0000256" key="7">
    <source>
        <dbReference type="ARBA" id="ARBA00023242"/>
    </source>
</evidence>